<feature type="chain" id="PRO_5031056980" evidence="1">
    <location>
        <begin position="21"/>
        <end position="1047"/>
    </location>
</feature>
<name>A0A7X9XA73_9BACT</name>
<dbReference type="RefSeq" id="WP_169657623.1">
    <property type="nucleotide sequence ID" value="NZ_JABANE010000040.1"/>
</dbReference>
<evidence type="ECO:0000313" key="3">
    <source>
        <dbReference type="EMBL" id="NME69344.1"/>
    </source>
</evidence>
<feature type="domain" description="Secretion system C-terminal sorting" evidence="2">
    <location>
        <begin position="978"/>
        <end position="1043"/>
    </location>
</feature>
<evidence type="ECO:0000256" key="1">
    <source>
        <dbReference type="SAM" id="SignalP"/>
    </source>
</evidence>
<dbReference type="Pfam" id="PF18962">
    <property type="entry name" value="Por_Secre_tail"/>
    <property type="match status" value="1"/>
</dbReference>
<dbReference type="AlphaFoldDB" id="A0A7X9XA73"/>
<proteinExistence type="predicted"/>
<accession>A0A7X9XA73</accession>
<protein>
    <submittedName>
        <fullName evidence="3">Leucine-rich repeat protein</fullName>
    </submittedName>
</protein>
<evidence type="ECO:0000313" key="4">
    <source>
        <dbReference type="Proteomes" id="UP000576082"/>
    </source>
</evidence>
<feature type="signal peptide" evidence="1">
    <location>
        <begin position="1"/>
        <end position="20"/>
    </location>
</feature>
<dbReference type="Pfam" id="PF13306">
    <property type="entry name" value="LRR_5"/>
    <property type="match status" value="4"/>
</dbReference>
<gene>
    <name evidence="3" type="ORF">HHU12_15315</name>
</gene>
<dbReference type="InterPro" id="IPR053139">
    <property type="entry name" value="Surface_bspA-like"/>
</dbReference>
<sequence length="1047" mass="120438">MKLHFYSFIYLLLLQFTCFGQSSYTLTDDDVIVQNNVLQSVNYDFSIKKIIIPDRLDGQIIKQIADKSFSGTGVFEKQGITSIQLPSQLEYIGTSAFSENDLTNVNLPQSLIQIADSVFFNNQIQEVNLNEGLEKIGRHAFQDNKIKELDLPSSLLFIYQFGFHNNEIEKIDFSEAKLKDIYSSVFSKNKLKEVYLPEIVEGVSFEAFAENYIQTLTFKGSVSQIGERAFYHNDITKIEFGGSFFRIIKNAFRGNPNLKSITLPKNPHPGFLYYEAYNSDVGYKENFFEDQHYTKFDCTIEAMITYPLDESLYTVENGVITDLNVDRLYRLHIPDTINGQEIIGLKDHVFNKKRLIAVKLPSKLQFIGRNTFQDNDLTFISIPASVDSIAEDVFEDNNIDSLHFEGNNLEYIGREAFAQNAIANLHLPSGVQYISSGAFRSNQIKELTLPENLKRIESSTFSGNNISEITLPTGLESLESWCFAYNKISEVTLPETLKKYDYSVFYNNNIQYVLLPQSTSPDFLGWYNLRTNNLHDTDSAFVTDEFSFEKVIKYILKEEDVIIEDSTIVGLKDPYFNKKYFIIPHKLGDHTIHSVEKLFSNQSYGYPIYKLSIEEGIEKISKTSFSEKYLYEVDFPTSLKVIEDCSFRSNKLTQLDLPLSLISLEDFLFANNLLTKVVLNDSLTNIERNAFYNNQIDTIVFNQKLKTIEEGAFTRNNPINISLPSSIEQVGEDAFTYSDSIQLLLPISQFDNAVEWEVYKRYNYDEREMQEGFFPENTLIEYQGQNIYLQRRILLEGISQQIYSPEDIRYRISFPYKEKHITFPYRVDHLDLNIDSISIFQNNFYKDDVIRSIIFEEGIKEIGSNNFQHLQLIDILLPQSLKAIQSGAFSNNNLNEVSLPDSVEFIGSGAFHNNNLKSFKLPNTQGDDFEYWIDDKGNYYDKNEEVFNLLSAYYCVFTGDRAPGKPTSIEDQKLDLIIFPNPTDGQFSIKGLTKESNLSIYSLEGKMLYSKLHSPLENEVQFSGIPGIYYLVIKNDSQLKTIKILKK</sequence>
<keyword evidence="1" id="KW-0732">Signal</keyword>
<dbReference type="InterPro" id="IPR026906">
    <property type="entry name" value="LRR_5"/>
</dbReference>
<dbReference type="PANTHER" id="PTHR45661:SF3">
    <property type="entry name" value="IG-LIKE DOMAIN-CONTAINING PROTEIN"/>
    <property type="match status" value="1"/>
</dbReference>
<dbReference type="PANTHER" id="PTHR45661">
    <property type="entry name" value="SURFACE ANTIGEN"/>
    <property type="match status" value="1"/>
</dbReference>
<dbReference type="InterPro" id="IPR032675">
    <property type="entry name" value="LRR_dom_sf"/>
</dbReference>
<dbReference type="NCBIfam" id="TIGR04183">
    <property type="entry name" value="Por_Secre_tail"/>
    <property type="match status" value="1"/>
</dbReference>
<evidence type="ECO:0000259" key="2">
    <source>
        <dbReference type="Pfam" id="PF18962"/>
    </source>
</evidence>
<dbReference type="InterPro" id="IPR026444">
    <property type="entry name" value="Secre_tail"/>
</dbReference>
<dbReference type="EMBL" id="JABANE010000040">
    <property type="protein sequence ID" value="NME69344.1"/>
    <property type="molecule type" value="Genomic_DNA"/>
</dbReference>
<dbReference type="Proteomes" id="UP000576082">
    <property type="component" value="Unassembled WGS sequence"/>
</dbReference>
<dbReference type="SUPFAM" id="SSF52058">
    <property type="entry name" value="L domain-like"/>
    <property type="match status" value="1"/>
</dbReference>
<reference evidence="3 4" key="1">
    <citation type="submission" date="2020-04" db="EMBL/GenBank/DDBJ databases">
        <title>Flammeovirga sp. SR4, a novel species isolated from seawater.</title>
        <authorList>
            <person name="Wang X."/>
        </authorList>
    </citation>
    <scope>NUCLEOTIDE SEQUENCE [LARGE SCALE GENOMIC DNA]</scope>
    <source>
        <strain evidence="3 4">ATCC 23126</strain>
    </source>
</reference>
<organism evidence="3 4">
    <name type="scientific">Flammeovirga aprica JL-4</name>
    <dbReference type="NCBI Taxonomy" id="694437"/>
    <lineage>
        <taxon>Bacteria</taxon>
        <taxon>Pseudomonadati</taxon>
        <taxon>Bacteroidota</taxon>
        <taxon>Cytophagia</taxon>
        <taxon>Cytophagales</taxon>
        <taxon>Flammeovirgaceae</taxon>
        <taxon>Flammeovirga</taxon>
    </lineage>
</organism>
<comment type="caution">
    <text evidence="3">The sequence shown here is derived from an EMBL/GenBank/DDBJ whole genome shotgun (WGS) entry which is preliminary data.</text>
</comment>
<keyword evidence="4" id="KW-1185">Reference proteome</keyword>
<dbReference type="Gene3D" id="3.80.10.10">
    <property type="entry name" value="Ribonuclease Inhibitor"/>
    <property type="match status" value="4"/>
</dbReference>